<dbReference type="InterPro" id="IPR002586">
    <property type="entry name" value="CobQ/CobB/MinD/ParA_Nub-bd_dom"/>
</dbReference>
<feature type="domain" description="CobQ/CobB/MinD/ParA nucleotide binding" evidence="1">
    <location>
        <begin position="19"/>
        <end position="185"/>
    </location>
</feature>
<dbReference type="RefSeq" id="WP_045255744.1">
    <property type="nucleotide sequence ID" value="NZ_JYJB01000002.1"/>
</dbReference>
<sequence length="219" mass="23462">MTEHLKALLAERSEPVRLTVGNLKGGTGKSTTAVEIALTLARFSDLPVMLVDADSINGTTFEWSELAGEEWPSEINVHYWPSINLAKRVRDSGHTGHLVIDTGPGDAGILRQALSVTDYLVTPITASPAEAVRIKPTLEAAAEIGVSHPLELSVLFTRVKPNTVSLREAKEAIANVGLDVLPTDVPFVLLYSQAFGTVPDDLGVFPQVLTEILEGGDDE</sequence>
<organism evidence="2 3">
    <name type="scientific">Microbacterium hydrocarbonoxydans</name>
    <dbReference type="NCBI Taxonomy" id="273678"/>
    <lineage>
        <taxon>Bacteria</taxon>
        <taxon>Bacillati</taxon>
        <taxon>Actinomycetota</taxon>
        <taxon>Actinomycetes</taxon>
        <taxon>Micrococcales</taxon>
        <taxon>Microbacteriaceae</taxon>
        <taxon>Microbacterium</taxon>
    </lineage>
</organism>
<gene>
    <name evidence="2" type="ORF">RS84_00039</name>
</gene>
<dbReference type="InterPro" id="IPR050678">
    <property type="entry name" value="DNA_Partitioning_ATPase"/>
</dbReference>
<dbReference type="Proteomes" id="UP000033900">
    <property type="component" value="Unassembled WGS sequence"/>
</dbReference>
<comment type="caution">
    <text evidence="2">The sequence shown here is derived from an EMBL/GenBank/DDBJ whole genome shotgun (WGS) entry which is preliminary data.</text>
</comment>
<accession>A0A0M2HXB2</accession>
<evidence type="ECO:0000259" key="1">
    <source>
        <dbReference type="Pfam" id="PF01656"/>
    </source>
</evidence>
<evidence type="ECO:0000313" key="2">
    <source>
        <dbReference type="EMBL" id="KJL49565.1"/>
    </source>
</evidence>
<dbReference type="PANTHER" id="PTHR13696:SF99">
    <property type="entry name" value="COBYRINIC ACID AC-DIAMIDE SYNTHASE"/>
    <property type="match status" value="1"/>
</dbReference>
<dbReference type="Pfam" id="PF01656">
    <property type="entry name" value="CbiA"/>
    <property type="match status" value="1"/>
</dbReference>
<dbReference type="InterPro" id="IPR027417">
    <property type="entry name" value="P-loop_NTPase"/>
</dbReference>
<dbReference type="STRING" id="273678.RS84_00039"/>
<dbReference type="AlphaFoldDB" id="A0A0M2HXB2"/>
<name>A0A0M2HXB2_9MICO</name>
<reference evidence="2 3" key="1">
    <citation type="submission" date="2015-02" db="EMBL/GenBank/DDBJ databases">
        <title>Draft genome sequences of ten Microbacterium spp. with emphasis on heavy metal contaminated environments.</title>
        <authorList>
            <person name="Corretto E."/>
        </authorList>
    </citation>
    <scope>NUCLEOTIDE SEQUENCE [LARGE SCALE GENOMIC DNA]</scope>
    <source>
        <strain evidence="2 3">SA35</strain>
    </source>
</reference>
<dbReference type="SUPFAM" id="SSF52540">
    <property type="entry name" value="P-loop containing nucleoside triphosphate hydrolases"/>
    <property type="match status" value="1"/>
</dbReference>
<evidence type="ECO:0000313" key="3">
    <source>
        <dbReference type="Proteomes" id="UP000033900"/>
    </source>
</evidence>
<dbReference type="OrthoDB" id="128708at2"/>
<protein>
    <submittedName>
        <fullName evidence="2">CobQ/CobB/MinD/ParA nucleotide binding domain protein</fullName>
    </submittedName>
</protein>
<proteinExistence type="predicted"/>
<dbReference type="PANTHER" id="PTHR13696">
    <property type="entry name" value="P-LOOP CONTAINING NUCLEOSIDE TRIPHOSPHATE HYDROLASE"/>
    <property type="match status" value="1"/>
</dbReference>
<dbReference type="EMBL" id="JYJB01000002">
    <property type="protein sequence ID" value="KJL49565.1"/>
    <property type="molecule type" value="Genomic_DNA"/>
</dbReference>
<dbReference type="CDD" id="cd02042">
    <property type="entry name" value="ParAB_family"/>
    <property type="match status" value="1"/>
</dbReference>
<dbReference type="PATRIC" id="fig|273678.4.peg.35"/>
<dbReference type="Gene3D" id="3.40.50.300">
    <property type="entry name" value="P-loop containing nucleotide triphosphate hydrolases"/>
    <property type="match status" value="1"/>
</dbReference>
<keyword evidence="3" id="KW-1185">Reference proteome</keyword>